<dbReference type="PANTHER" id="PTHR34583:SF2">
    <property type="entry name" value="ANTIPORTER SUBUNIT MNHC2-RELATED"/>
    <property type="match status" value="1"/>
</dbReference>
<comment type="similarity">
    <text evidence="2">Belongs to the CPA3 antiporters (TC 2.A.63) subunit C family.</text>
</comment>
<dbReference type="OrthoDB" id="5298235at2"/>
<evidence type="ECO:0000256" key="4">
    <source>
        <dbReference type="ARBA" id="ARBA00022692"/>
    </source>
</evidence>
<evidence type="ECO:0000256" key="2">
    <source>
        <dbReference type="ARBA" id="ARBA00010388"/>
    </source>
</evidence>
<dbReference type="InterPro" id="IPR039428">
    <property type="entry name" value="NUOK/Mnh_C1-like"/>
</dbReference>
<organism evidence="8 9">
    <name type="scientific">Bdellovibrio bacteriovorus</name>
    <dbReference type="NCBI Taxonomy" id="959"/>
    <lineage>
        <taxon>Bacteria</taxon>
        <taxon>Pseudomonadati</taxon>
        <taxon>Bdellovibrionota</taxon>
        <taxon>Bdellovibrionia</taxon>
        <taxon>Bdellovibrionales</taxon>
        <taxon>Pseudobdellovibrionaceae</taxon>
        <taxon>Bdellovibrio</taxon>
    </lineage>
</organism>
<evidence type="ECO:0000256" key="7">
    <source>
        <dbReference type="SAM" id="Phobius"/>
    </source>
</evidence>
<gene>
    <name evidence="8" type="ORF">AZI85_17100</name>
</gene>
<evidence type="ECO:0000256" key="5">
    <source>
        <dbReference type="ARBA" id="ARBA00022989"/>
    </source>
</evidence>
<sequence length="89" mass="9946">MILSFIFAASIWLILSREWLRVIMGLSLLGHATNLFILNSGPHSDMLPQALILTAIVIGLAIQTVLLVFAYFARQTEDIDDLDDMKEAE</sequence>
<evidence type="ECO:0000313" key="9">
    <source>
        <dbReference type="Proteomes" id="UP000075391"/>
    </source>
</evidence>
<dbReference type="Pfam" id="PF00420">
    <property type="entry name" value="Oxidored_q2"/>
    <property type="match status" value="1"/>
</dbReference>
<dbReference type="EMBL" id="LUKF01000008">
    <property type="protein sequence ID" value="KYG67597.1"/>
    <property type="molecule type" value="Genomic_DNA"/>
</dbReference>
<dbReference type="InterPro" id="IPR050601">
    <property type="entry name" value="CPA3_antiporter_subunitC"/>
</dbReference>
<accession>A0A150WT53</accession>
<evidence type="ECO:0000256" key="1">
    <source>
        <dbReference type="ARBA" id="ARBA00004651"/>
    </source>
</evidence>
<keyword evidence="5 7" id="KW-1133">Transmembrane helix</keyword>
<evidence type="ECO:0000313" key="8">
    <source>
        <dbReference type="EMBL" id="KYG67597.1"/>
    </source>
</evidence>
<dbReference type="Proteomes" id="UP000075391">
    <property type="component" value="Unassembled WGS sequence"/>
</dbReference>
<comment type="caution">
    <text evidence="8">The sequence shown here is derived from an EMBL/GenBank/DDBJ whole genome shotgun (WGS) entry which is preliminary data.</text>
</comment>
<proteinExistence type="inferred from homology"/>
<dbReference type="GO" id="GO:0005886">
    <property type="term" value="C:plasma membrane"/>
    <property type="evidence" value="ECO:0007669"/>
    <property type="project" value="UniProtKB-SubCell"/>
</dbReference>
<evidence type="ECO:0000256" key="6">
    <source>
        <dbReference type="ARBA" id="ARBA00023136"/>
    </source>
</evidence>
<comment type="subcellular location">
    <subcellularLocation>
        <location evidence="1">Cell membrane</location>
        <topology evidence="1">Multi-pass membrane protein</topology>
    </subcellularLocation>
</comment>
<protein>
    <recommendedName>
        <fullName evidence="10">Sodium:proton antiporter</fullName>
    </recommendedName>
</protein>
<dbReference type="AlphaFoldDB" id="A0A150WT53"/>
<evidence type="ECO:0000256" key="3">
    <source>
        <dbReference type="ARBA" id="ARBA00022475"/>
    </source>
</evidence>
<reference evidence="8 9" key="1">
    <citation type="submission" date="2016-03" db="EMBL/GenBank/DDBJ databases">
        <authorList>
            <person name="Ploux O."/>
        </authorList>
    </citation>
    <scope>NUCLEOTIDE SEQUENCE [LARGE SCALE GENOMIC DNA]</scope>
    <source>
        <strain evidence="8 9">BER2</strain>
    </source>
</reference>
<dbReference type="Gene3D" id="1.10.287.3510">
    <property type="match status" value="1"/>
</dbReference>
<keyword evidence="3" id="KW-1003">Cell membrane</keyword>
<evidence type="ECO:0008006" key="10">
    <source>
        <dbReference type="Google" id="ProtNLM"/>
    </source>
</evidence>
<keyword evidence="4 7" id="KW-0812">Transmembrane</keyword>
<keyword evidence="6 7" id="KW-0472">Membrane</keyword>
<feature type="transmembrane region" description="Helical" evidence="7">
    <location>
        <begin position="19"/>
        <end position="38"/>
    </location>
</feature>
<name>A0A150WT53_BDEBC</name>
<feature type="transmembrane region" description="Helical" evidence="7">
    <location>
        <begin position="50"/>
        <end position="73"/>
    </location>
</feature>
<dbReference type="RefSeq" id="WP_063243307.1">
    <property type="nucleotide sequence ID" value="NZ_LUKF01000008.1"/>
</dbReference>
<dbReference type="PANTHER" id="PTHR34583">
    <property type="entry name" value="ANTIPORTER SUBUNIT MNHC2-RELATED"/>
    <property type="match status" value="1"/>
</dbReference>